<sequence length="98" mass="11071">MPRRLNWLPTAFTDLVRLREFIQIHNPAAAGRAAHRIREAAGQLLDYPHLGKGVDGMPPSAKKSRKPDVSLHGEREPISSQFTRNSGDNSTHFVQWFI</sequence>
<evidence type="ECO:0000256" key="1">
    <source>
        <dbReference type="ARBA" id="ARBA00022649"/>
    </source>
</evidence>
<dbReference type="InterPro" id="IPR035093">
    <property type="entry name" value="RelE/ParE_toxin_dom_sf"/>
</dbReference>
<dbReference type="AlphaFoldDB" id="A0A8S0WC14"/>
<dbReference type="Gene3D" id="3.30.2310.20">
    <property type="entry name" value="RelE-like"/>
    <property type="match status" value="1"/>
</dbReference>
<gene>
    <name evidence="3" type="ORF">METHB2_590021</name>
</gene>
<evidence type="ECO:0000313" key="4">
    <source>
        <dbReference type="Proteomes" id="UP000494216"/>
    </source>
</evidence>
<dbReference type="Proteomes" id="UP000494216">
    <property type="component" value="Unassembled WGS sequence"/>
</dbReference>
<dbReference type="InterPro" id="IPR007712">
    <property type="entry name" value="RelE/ParE_toxin"/>
</dbReference>
<proteinExistence type="predicted"/>
<dbReference type="RefSeq" id="WP_425484269.1">
    <property type="nucleotide sequence ID" value="NZ_CADCXN010000090.1"/>
</dbReference>
<keyword evidence="1" id="KW-1277">Toxin-antitoxin system</keyword>
<feature type="compositionally biased region" description="Basic and acidic residues" evidence="2">
    <location>
        <begin position="66"/>
        <end position="77"/>
    </location>
</feature>
<evidence type="ECO:0008006" key="5">
    <source>
        <dbReference type="Google" id="ProtNLM"/>
    </source>
</evidence>
<name>A0A8S0WC14_9GAMM</name>
<dbReference type="EMBL" id="CADCXN010000090">
    <property type="protein sequence ID" value="CAA9892105.1"/>
    <property type="molecule type" value="Genomic_DNA"/>
</dbReference>
<evidence type="ECO:0000256" key="2">
    <source>
        <dbReference type="SAM" id="MobiDB-lite"/>
    </source>
</evidence>
<evidence type="ECO:0000313" key="3">
    <source>
        <dbReference type="EMBL" id="CAA9892105.1"/>
    </source>
</evidence>
<feature type="region of interest" description="Disordered" evidence="2">
    <location>
        <begin position="49"/>
        <end position="90"/>
    </location>
</feature>
<comment type="caution">
    <text evidence="3">The sequence shown here is derived from an EMBL/GenBank/DDBJ whole genome shotgun (WGS) entry which is preliminary data.</text>
</comment>
<reference evidence="3 4" key="1">
    <citation type="submission" date="2020-02" db="EMBL/GenBank/DDBJ databases">
        <authorList>
            <person name="Hogendoorn C."/>
        </authorList>
    </citation>
    <scope>NUCLEOTIDE SEQUENCE [LARGE SCALE GENOMIC DNA]</scope>
    <source>
        <strain evidence="3">METHB21</strain>
    </source>
</reference>
<accession>A0A8S0WC14</accession>
<organism evidence="3 4">
    <name type="scientific">Candidatus Methylobacter favarea</name>
    <dbReference type="NCBI Taxonomy" id="2707345"/>
    <lineage>
        <taxon>Bacteria</taxon>
        <taxon>Pseudomonadati</taxon>
        <taxon>Pseudomonadota</taxon>
        <taxon>Gammaproteobacteria</taxon>
        <taxon>Methylococcales</taxon>
        <taxon>Methylococcaceae</taxon>
        <taxon>Methylobacter</taxon>
    </lineage>
</organism>
<dbReference type="Pfam" id="PF05016">
    <property type="entry name" value="ParE_toxin"/>
    <property type="match status" value="1"/>
</dbReference>
<feature type="compositionally biased region" description="Polar residues" evidence="2">
    <location>
        <begin position="78"/>
        <end position="90"/>
    </location>
</feature>
<keyword evidence="4" id="KW-1185">Reference proteome</keyword>
<protein>
    <recommendedName>
        <fullName evidence="5">Type II toxin-antitoxin system RelE/ParE family toxin</fullName>
    </recommendedName>
</protein>